<evidence type="ECO:0000313" key="2">
    <source>
        <dbReference type="EMBL" id="DAE06924.1"/>
    </source>
</evidence>
<keyword evidence="1" id="KW-0175">Coiled coil</keyword>
<sequence length="71" mass="8279">MARGRRKQTATLEEKIVEITSEIENMESTLKALKAERKDLENQLRVKELDDLDKLMKEKGISFEKLKEMIG</sequence>
<dbReference type="EMBL" id="BK015443">
    <property type="protein sequence ID" value="DAE06924.1"/>
    <property type="molecule type" value="Genomic_DNA"/>
</dbReference>
<accession>A0A8S5PL62</accession>
<organism evidence="2">
    <name type="scientific">Siphoviridae sp. ctL0q1</name>
    <dbReference type="NCBI Taxonomy" id="2825449"/>
    <lineage>
        <taxon>Viruses</taxon>
        <taxon>Duplodnaviria</taxon>
        <taxon>Heunggongvirae</taxon>
        <taxon>Uroviricota</taxon>
        <taxon>Caudoviricetes</taxon>
    </lineage>
</organism>
<reference evidence="2" key="1">
    <citation type="journal article" date="2021" name="Proc. Natl. Acad. Sci. U.S.A.">
        <title>A Catalog of Tens of Thousands of Viruses from Human Metagenomes Reveals Hidden Associations with Chronic Diseases.</title>
        <authorList>
            <person name="Tisza M.J."/>
            <person name="Buck C.B."/>
        </authorList>
    </citation>
    <scope>NUCLEOTIDE SEQUENCE</scope>
    <source>
        <strain evidence="2">CtL0q1</strain>
    </source>
</reference>
<feature type="coiled-coil region" evidence="1">
    <location>
        <begin position="9"/>
        <end position="50"/>
    </location>
</feature>
<name>A0A8S5PL62_9CAUD</name>
<protein>
    <submittedName>
        <fullName evidence="2">H-NS histone family</fullName>
    </submittedName>
</protein>
<proteinExistence type="predicted"/>
<evidence type="ECO:0000256" key="1">
    <source>
        <dbReference type="SAM" id="Coils"/>
    </source>
</evidence>